<dbReference type="GO" id="GO:0015074">
    <property type="term" value="P:DNA integration"/>
    <property type="evidence" value="ECO:0007669"/>
    <property type="project" value="InterPro"/>
</dbReference>
<sequence>MEDIKAKQYLDMRLCKIRDEGVLNKNKDFIVDSHGVLRLGNRVCVPDVNGLRQTLLEEAHGSKYSVYPGSTKMYQESKIFISCTGGRGYDFIWVIVDRLTKSAHFLPVKTTYNGARYAQIYIDEIVRLHGVPISIISDRGSQFTSHFWKAFQGAFRTQVELSTAFHPQTDGQSERTIQTLEGMLRSCVLDFGGSWDKYLPLTEFAYNNSFQASIQMATYEALYGRGCRSPIGWFEAGEAKVLGPDLVKSAIDKVQLIRQRLLAGQSSQKAYADKRHRELEFSVGDHVFLRVSPMKCVLRFGKKGKLSPRYTGPYEILARVGVVAYRVALPLELSSVHSVFHVSMLQKYIPDPSHVLKASNIQLDENLTYEEEPMFIMDKQVRKLRLKEMATVKVAWKNHSSEEATWEDEKVMQA</sequence>
<dbReference type="SUPFAM" id="SSF53098">
    <property type="entry name" value="Ribonuclease H-like"/>
    <property type="match status" value="1"/>
</dbReference>
<reference evidence="2" key="1">
    <citation type="submission" date="2023-08" db="EMBL/GenBank/DDBJ databases">
        <title>A de novo genome assembly of Solanum verrucosum Schlechtendal, a Mexican diploid species geographically isolated from the other diploid A-genome species in potato relatives.</title>
        <authorList>
            <person name="Hosaka K."/>
        </authorList>
    </citation>
    <scope>NUCLEOTIDE SEQUENCE</scope>
    <source>
        <tissue evidence="2">Young leaves</tissue>
    </source>
</reference>
<dbReference type="EMBL" id="CP133618">
    <property type="protein sequence ID" value="WMV39816.1"/>
    <property type="molecule type" value="Genomic_DNA"/>
</dbReference>
<dbReference type="GO" id="GO:0003676">
    <property type="term" value="F:nucleic acid binding"/>
    <property type="evidence" value="ECO:0007669"/>
    <property type="project" value="InterPro"/>
</dbReference>
<feature type="non-terminal residue" evidence="2">
    <location>
        <position position="414"/>
    </location>
</feature>
<dbReference type="Gene3D" id="3.30.420.10">
    <property type="entry name" value="Ribonuclease H-like superfamily/Ribonuclease H"/>
    <property type="match status" value="1"/>
</dbReference>
<feature type="domain" description="Integrase catalytic" evidence="1">
    <location>
        <begin position="64"/>
        <end position="227"/>
    </location>
</feature>
<evidence type="ECO:0000259" key="1">
    <source>
        <dbReference type="PROSITE" id="PS50994"/>
    </source>
</evidence>
<evidence type="ECO:0000313" key="3">
    <source>
        <dbReference type="Proteomes" id="UP001234989"/>
    </source>
</evidence>
<evidence type="ECO:0000313" key="2">
    <source>
        <dbReference type="EMBL" id="WMV39816.1"/>
    </source>
</evidence>
<dbReference type="InterPro" id="IPR012337">
    <property type="entry name" value="RNaseH-like_sf"/>
</dbReference>
<dbReference type="InterPro" id="IPR056924">
    <property type="entry name" value="SH3_Tf2-1"/>
</dbReference>
<dbReference type="InterPro" id="IPR036397">
    <property type="entry name" value="RNaseH_sf"/>
</dbReference>
<dbReference type="PANTHER" id="PTHR45835">
    <property type="entry name" value="YALI0A06105P"/>
    <property type="match status" value="1"/>
</dbReference>
<dbReference type="PROSITE" id="PS50994">
    <property type="entry name" value="INTEGRASE"/>
    <property type="match status" value="1"/>
</dbReference>
<dbReference type="InterPro" id="IPR001584">
    <property type="entry name" value="Integrase_cat-core"/>
</dbReference>
<dbReference type="PANTHER" id="PTHR45835:SF91">
    <property type="entry name" value="RETROTRANSPOSON, TY3-GYPSY SUBCLASS-LIKE PROTEIN"/>
    <property type="match status" value="1"/>
</dbReference>
<dbReference type="Pfam" id="PF24626">
    <property type="entry name" value="SH3_Tf2-1"/>
    <property type="match status" value="1"/>
</dbReference>
<protein>
    <recommendedName>
        <fullName evidence="1">Integrase catalytic domain-containing protein</fullName>
    </recommendedName>
</protein>
<dbReference type="AlphaFoldDB" id="A0AAF0U5Y4"/>
<keyword evidence="3" id="KW-1185">Reference proteome</keyword>
<name>A0AAF0U5Y4_SOLVR</name>
<dbReference type="SUPFAM" id="SSF54160">
    <property type="entry name" value="Chromo domain-like"/>
    <property type="match status" value="1"/>
</dbReference>
<organism evidence="2 3">
    <name type="scientific">Solanum verrucosum</name>
    <dbReference type="NCBI Taxonomy" id="315347"/>
    <lineage>
        <taxon>Eukaryota</taxon>
        <taxon>Viridiplantae</taxon>
        <taxon>Streptophyta</taxon>
        <taxon>Embryophyta</taxon>
        <taxon>Tracheophyta</taxon>
        <taxon>Spermatophyta</taxon>
        <taxon>Magnoliopsida</taxon>
        <taxon>eudicotyledons</taxon>
        <taxon>Gunneridae</taxon>
        <taxon>Pentapetalae</taxon>
        <taxon>asterids</taxon>
        <taxon>lamiids</taxon>
        <taxon>Solanales</taxon>
        <taxon>Solanaceae</taxon>
        <taxon>Solanoideae</taxon>
        <taxon>Solaneae</taxon>
        <taxon>Solanum</taxon>
    </lineage>
</organism>
<dbReference type="InterPro" id="IPR016197">
    <property type="entry name" value="Chromo-like_dom_sf"/>
</dbReference>
<accession>A0AAF0U5Y4</accession>
<gene>
    <name evidence="2" type="ORF">MTR67_033201</name>
</gene>
<dbReference type="Proteomes" id="UP001234989">
    <property type="component" value="Chromosome 7"/>
</dbReference>
<proteinExistence type="predicted"/>